<dbReference type="InterPro" id="IPR001680">
    <property type="entry name" value="WD40_rpt"/>
</dbReference>
<accession>S3DB96</accession>
<dbReference type="STRING" id="1116229.S3DB96"/>
<sequence length="418" mass="46605">MVTVEDHSNSEYSQNIRRICSRTLDLPPSCLEFLPSGSSSRKTIENPHDYFVVGTYHLQTSSTEVTSSDNIAADDEDEEPIPSAPKPQERDGSLSLFRFRDEKLDLIDKIPFPAGILDLHFLLGRQTFAVASSVGTISFYDFQTQVPSAGSPANLTFHHIATHQVFSASELVLSITFIPNNPSLLLATLNTGEVYLIHFPSSDFSTYTLLNDELPLSTHGAEAWISAVCPTLQHIYTGGDDAELRIHDIHLQEVPTSDLSITLSSKPRGHDAGVTAILPLPGLKDRMFFTGSYDDHVRLYAIQPNGYAKLITEKYLGGGVWRLKLLDEEKLEDRPKFRLLASCMHAGAKILEVAHHGEEWSIEEVAWNKEHKSMNYASDVQRLVDGDQNSKRICVSSSFYDKLLVVWEFDPLVKATSQ</sequence>
<dbReference type="KEGG" id="glz:GLAREA_10068"/>
<dbReference type="Gene3D" id="2.130.10.10">
    <property type="entry name" value="YVTN repeat-like/Quinoprotein amine dehydrogenase"/>
    <property type="match status" value="1"/>
</dbReference>
<evidence type="ECO:0000256" key="6">
    <source>
        <dbReference type="ARBA" id="ARBA00039131"/>
    </source>
</evidence>
<dbReference type="GO" id="GO:0017183">
    <property type="term" value="P:protein histidyl modification to diphthamide"/>
    <property type="evidence" value="ECO:0007669"/>
    <property type="project" value="TreeGrafter"/>
</dbReference>
<evidence type="ECO:0000256" key="8">
    <source>
        <dbReference type="SAM" id="MobiDB-lite"/>
    </source>
</evidence>
<dbReference type="GO" id="GO:0005737">
    <property type="term" value="C:cytoplasm"/>
    <property type="evidence" value="ECO:0007669"/>
    <property type="project" value="TreeGrafter"/>
</dbReference>
<evidence type="ECO:0000256" key="3">
    <source>
        <dbReference type="ARBA" id="ARBA00022737"/>
    </source>
</evidence>
<dbReference type="SMART" id="SM00320">
    <property type="entry name" value="WD40"/>
    <property type="match status" value="5"/>
</dbReference>
<dbReference type="EC" id="3.1.1.97" evidence="6"/>
<dbReference type="HOGENOM" id="CLU_036100_1_0_1"/>
<dbReference type="GO" id="GO:0061685">
    <property type="term" value="F:diphthine methylesterase activity"/>
    <property type="evidence" value="ECO:0007669"/>
    <property type="project" value="UniProtKB-EC"/>
</dbReference>
<name>S3DB96_GLAL2</name>
<protein>
    <recommendedName>
        <fullName evidence="6">methylated diphthine methylhydrolase</fullName>
        <ecNumber evidence="6">3.1.1.97</ecNumber>
    </recommendedName>
</protein>
<feature type="region of interest" description="Disordered" evidence="8">
    <location>
        <begin position="62"/>
        <end position="92"/>
    </location>
</feature>
<dbReference type="AlphaFoldDB" id="S3DB96"/>
<keyword evidence="10" id="KW-1185">Reference proteome</keyword>
<evidence type="ECO:0000256" key="5">
    <source>
        <dbReference type="ARBA" id="ARBA00038092"/>
    </source>
</evidence>
<evidence type="ECO:0000256" key="7">
    <source>
        <dbReference type="ARBA" id="ARBA00047551"/>
    </source>
</evidence>
<dbReference type="RefSeq" id="XP_008078309.1">
    <property type="nucleotide sequence ID" value="XM_008080118.1"/>
</dbReference>
<comment type="pathway">
    <text evidence="1">Protein modification; peptidyl-diphthamide biosynthesis.</text>
</comment>
<dbReference type="PANTHER" id="PTHR46042:SF1">
    <property type="entry name" value="DIPHTHINE METHYLTRANSFERASE"/>
    <property type="match status" value="1"/>
</dbReference>
<evidence type="ECO:0000256" key="4">
    <source>
        <dbReference type="ARBA" id="ARBA00022801"/>
    </source>
</evidence>
<evidence type="ECO:0000256" key="1">
    <source>
        <dbReference type="ARBA" id="ARBA00005156"/>
    </source>
</evidence>
<keyword evidence="2" id="KW-0853">WD repeat</keyword>
<keyword evidence="4" id="KW-0378">Hydrolase</keyword>
<gene>
    <name evidence="9" type="ORF">GLAREA_10068</name>
</gene>
<dbReference type="GeneID" id="19469115"/>
<dbReference type="InterPro" id="IPR052415">
    <property type="entry name" value="Diphthine_MTase"/>
</dbReference>
<evidence type="ECO:0000313" key="9">
    <source>
        <dbReference type="EMBL" id="EPE34374.1"/>
    </source>
</evidence>
<dbReference type="OrthoDB" id="1930760at2759"/>
<proteinExistence type="inferred from homology"/>
<keyword evidence="3" id="KW-0677">Repeat</keyword>
<dbReference type="SUPFAM" id="SSF50978">
    <property type="entry name" value="WD40 repeat-like"/>
    <property type="match status" value="1"/>
</dbReference>
<dbReference type="OMA" id="VWILASC"/>
<evidence type="ECO:0000256" key="2">
    <source>
        <dbReference type="ARBA" id="ARBA00022574"/>
    </source>
</evidence>
<reference evidence="9 10" key="1">
    <citation type="journal article" date="2013" name="BMC Genomics">
        <title>Genomics-driven discovery of the pneumocandin biosynthetic gene cluster in the fungus Glarea lozoyensis.</title>
        <authorList>
            <person name="Chen L."/>
            <person name="Yue Q."/>
            <person name="Zhang X."/>
            <person name="Xiang M."/>
            <person name="Wang C."/>
            <person name="Li S."/>
            <person name="Che Y."/>
            <person name="Ortiz-Lopez F.J."/>
            <person name="Bills G.F."/>
            <person name="Liu X."/>
            <person name="An Z."/>
        </authorList>
    </citation>
    <scope>NUCLEOTIDE SEQUENCE [LARGE SCALE GENOMIC DNA]</scope>
    <source>
        <strain evidence="10">ATCC 20868 / MF5171</strain>
    </source>
</reference>
<organism evidence="9 10">
    <name type="scientific">Glarea lozoyensis (strain ATCC 20868 / MF5171)</name>
    <dbReference type="NCBI Taxonomy" id="1116229"/>
    <lineage>
        <taxon>Eukaryota</taxon>
        <taxon>Fungi</taxon>
        <taxon>Dikarya</taxon>
        <taxon>Ascomycota</taxon>
        <taxon>Pezizomycotina</taxon>
        <taxon>Leotiomycetes</taxon>
        <taxon>Helotiales</taxon>
        <taxon>Helotiaceae</taxon>
        <taxon>Glarea</taxon>
    </lineage>
</organism>
<comment type="catalytic activity">
    <reaction evidence="7">
        <text>diphthine methyl ester-[translation elongation factor 2] + H2O = diphthine-[translation elongation factor 2] + methanol + H(+)</text>
        <dbReference type="Rhea" id="RHEA:42656"/>
        <dbReference type="Rhea" id="RHEA-COMP:10172"/>
        <dbReference type="Rhea" id="RHEA-COMP:10173"/>
        <dbReference type="ChEBI" id="CHEBI:15377"/>
        <dbReference type="ChEBI" id="CHEBI:15378"/>
        <dbReference type="ChEBI" id="CHEBI:17790"/>
        <dbReference type="ChEBI" id="CHEBI:79005"/>
        <dbReference type="ChEBI" id="CHEBI:82696"/>
        <dbReference type="EC" id="3.1.1.97"/>
    </reaction>
</comment>
<dbReference type="InterPro" id="IPR015943">
    <property type="entry name" value="WD40/YVTN_repeat-like_dom_sf"/>
</dbReference>
<dbReference type="eggNOG" id="KOG0280">
    <property type="taxonomic scope" value="Eukaryota"/>
</dbReference>
<comment type="similarity">
    <text evidence="5">Belongs to the DPH7 family.</text>
</comment>
<dbReference type="EMBL" id="KE145356">
    <property type="protein sequence ID" value="EPE34374.1"/>
    <property type="molecule type" value="Genomic_DNA"/>
</dbReference>
<keyword evidence="9" id="KW-0413">Isomerase</keyword>
<dbReference type="InterPro" id="IPR036322">
    <property type="entry name" value="WD40_repeat_dom_sf"/>
</dbReference>
<evidence type="ECO:0000313" key="10">
    <source>
        <dbReference type="Proteomes" id="UP000016922"/>
    </source>
</evidence>
<dbReference type="PANTHER" id="PTHR46042">
    <property type="entry name" value="DIPHTHINE METHYLTRANSFERASE"/>
    <property type="match status" value="1"/>
</dbReference>
<dbReference type="GO" id="GO:0016853">
    <property type="term" value="F:isomerase activity"/>
    <property type="evidence" value="ECO:0007669"/>
    <property type="project" value="UniProtKB-KW"/>
</dbReference>
<dbReference type="Proteomes" id="UP000016922">
    <property type="component" value="Unassembled WGS sequence"/>
</dbReference>